<dbReference type="GO" id="GO:0055085">
    <property type="term" value="P:transmembrane transport"/>
    <property type="evidence" value="ECO:0007669"/>
    <property type="project" value="InterPro"/>
</dbReference>
<evidence type="ECO:0000256" key="4">
    <source>
        <dbReference type="ARBA" id="ARBA00022692"/>
    </source>
</evidence>
<dbReference type="Pfam" id="PF00153">
    <property type="entry name" value="Mito_carr"/>
    <property type="match status" value="4"/>
</dbReference>
<evidence type="ECO:0000256" key="7">
    <source>
        <dbReference type="ARBA" id="ARBA00022989"/>
    </source>
</evidence>
<evidence type="ECO:0000256" key="8">
    <source>
        <dbReference type="ARBA" id="ARBA00023128"/>
    </source>
</evidence>
<dbReference type="InterPro" id="IPR002067">
    <property type="entry name" value="MCP"/>
</dbReference>
<dbReference type="Proteomes" id="UP000747542">
    <property type="component" value="Unassembled WGS sequence"/>
</dbReference>
<feature type="repeat" description="Solcar" evidence="10">
    <location>
        <begin position="31"/>
        <end position="104"/>
    </location>
</feature>
<keyword evidence="7" id="KW-1133">Transmembrane helix</keyword>
<protein>
    <submittedName>
        <fullName evidence="12">S-adenosylmethionine mitochondrial carrier protein-like</fullName>
    </submittedName>
</protein>
<evidence type="ECO:0000313" key="12">
    <source>
        <dbReference type="EMBL" id="KAG7160382.1"/>
    </source>
</evidence>
<evidence type="ECO:0000256" key="2">
    <source>
        <dbReference type="ARBA" id="ARBA00006375"/>
    </source>
</evidence>
<reference evidence="12" key="1">
    <citation type="journal article" date="2021" name="Sci. Adv.">
        <title>The American lobster genome reveals insights on longevity, neural, and immune adaptations.</title>
        <authorList>
            <person name="Polinski J.M."/>
            <person name="Zimin A.V."/>
            <person name="Clark K.F."/>
            <person name="Kohn A.B."/>
            <person name="Sadowski N."/>
            <person name="Timp W."/>
            <person name="Ptitsyn A."/>
            <person name="Khanna P."/>
            <person name="Romanova D.Y."/>
            <person name="Williams P."/>
            <person name="Greenwood S.J."/>
            <person name="Moroz L.L."/>
            <person name="Walt D.R."/>
            <person name="Bodnar A.G."/>
        </authorList>
    </citation>
    <scope>NUCLEOTIDE SEQUENCE</scope>
    <source>
        <strain evidence="12">GMGI-L3</strain>
    </source>
</reference>
<keyword evidence="6" id="KW-0999">Mitochondrion inner membrane</keyword>
<evidence type="ECO:0000313" key="13">
    <source>
        <dbReference type="Proteomes" id="UP000747542"/>
    </source>
</evidence>
<dbReference type="InterPro" id="IPR018108">
    <property type="entry name" value="MCP_transmembrane"/>
</dbReference>
<dbReference type="AlphaFoldDB" id="A0A8J5JLF0"/>
<keyword evidence="9 10" id="KW-0472">Membrane</keyword>
<keyword evidence="4 10" id="KW-0812">Transmembrane</keyword>
<organism evidence="12 13">
    <name type="scientific">Homarus americanus</name>
    <name type="common">American lobster</name>
    <dbReference type="NCBI Taxonomy" id="6706"/>
    <lineage>
        <taxon>Eukaryota</taxon>
        <taxon>Metazoa</taxon>
        <taxon>Ecdysozoa</taxon>
        <taxon>Arthropoda</taxon>
        <taxon>Crustacea</taxon>
        <taxon>Multicrustacea</taxon>
        <taxon>Malacostraca</taxon>
        <taxon>Eumalacostraca</taxon>
        <taxon>Eucarida</taxon>
        <taxon>Decapoda</taxon>
        <taxon>Pleocyemata</taxon>
        <taxon>Astacidea</taxon>
        <taxon>Nephropoidea</taxon>
        <taxon>Nephropidae</taxon>
        <taxon>Homarus</taxon>
    </lineage>
</organism>
<dbReference type="PROSITE" id="PS50920">
    <property type="entry name" value="SOLCAR"/>
    <property type="match status" value="3"/>
</dbReference>
<name>A0A8J5JLF0_HOMAM</name>
<sequence>MLRFNISGTITTTSEIKVWKSRLVIMSCKKPDFITSLMAGGIAGISVDVALFPLDTIKTRLQTEAGFRASGGFRGIYSGLGPAALASAPNAALFFCTYESMKKFLGVHVSNRYQPAVHMIAASSGEIVSCIIRVPVELIKQRRQAQLYQSSFKVIQDTLHNEGFRGLFRGYLSTVAREIPFSLIQFPLWELLKEWWSQSQGHYVDSWQASLCGAFAGGFSAALTTPLDVAKTRIMLAERTQGMAKGSISYAIRAVHTQHGLPGLYAGIIPRTLWITIGGAVFFGVYEKAKAIMCSNSTYNDL</sequence>
<evidence type="ECO:0000256" key="1">
    <source>
        <dbReference type="ARBA" id="ARBA00004448"/>
    </source>
</evidence>
<dbReference type="InterPro" id="IPR023395">
    <property type="entry name" value="MCP_dom_sf"/>
</dbReference>
<comment type="subcellular location">
    <subcellularLocation>
        <location evidence="1">Mitochondrion inner membrane</location>
        <topology evidence="1">Multi-pass membrane protein</topology>
    </subcellularLocation>
</comment>
<keyword evidence="5" id="KW-0677">Repeat</keyword>
<dbReference type="SUPFAM" id="SSF103506">
    <property type="entry name" value="Mitochondrial carrier"/>
    <property type="match status" value="1"/>
</dbReference>
<keyword evidence="8" id="KW-0496">Mitochondrion</keyword>
<evidence type="ECO:0000256" key="5">
    <source>
        <dbReference type="ARBA" id="ARBA00022737"/>
    </source>
</evidence>
<keyword evidence="3 11" id="KW-0813">Transport</keyword>
<evidence type="ECO:0000256" key="3">
    <source>
        <dbReference type="ARBA" id="ARBA00022448"/>
    </source>
</evidence>
<feature type="repeat" description="Solcar" evidence="10">
    <location>
        <begin position="113"/>
        <end position="195"/>
    </location>
</feature>
<evidence type="ECO:0000256" key="11">
    <source>
        <dbReference type="RuleBase" id="RU000488"/>
    </source>
</evidence>
<accession>A0A8J5JLF0</accession>
<keyword evidence="13" id="KW-1185">Reference proteome</keyword>
<comment type="similarity">
    <text evidence="2 11">Belongs to the mitochondrial carrier (TC 2.A.29) family.</text>
</comment>
<evidence type="ECO:0000256" key="6">
    <source>
        <dbReference type="ARBA" id="ARBA00022792"/>
    </source>
</evidence>
<dbReference type="EMBL" id="JAHLQT010031306">
    <property type="protein sequence ID" value="KAG7160382.1"/>
    <property type="molecule type" value="Genomic_DNA"/>
</dbReference>
<dbReference type="GO" id="GO:0005743">
    <property type="term" value="C:mitochondrial inner membrane"/>
    <property type="evidence" value="ECO:0007669"/>
    <property type="project" value="UniProtKB-SubCell"/>
</dbReference>
<dbReference type="FunFam" id="1.50.40.10:FF:000018">
    <property type="entry name" value="S-adenosylmethionine mitochondrial carrier protein-like"/>
    <property type="match status" value="1"/>
</dbReference>
<comment type="caution">
    <text evidence="12">The sequence shown here is derived from an EMBL/GenBank/DDBJ whole genome shotgun (WGS) entry which is preliminary data.</text>
</comment>
<evidence type="ECO:0000256" key="10">
    <source>
        <dbReference type="PROSITE-ProRule" id="PRU00282"/>
    </source>
</evidence>
<dbReference type="Gene3D" id="1.50.40.10">
    <property type="entry name" value="Mitochondrial carrier domain"/>
    <property type="match status" value="1"/>
</dbReference>
<evidence type="ECO:0000256" key="9">
    <source>
        <dbReference type="ARBA" id="ARBA00023136"/>
    </source>
</evidence>
<proteinExistence type="inferred from homology"/>
<feature type="repeat" description="Solcar" evidence="10">
    <location>
        <begin position="204"/>
        <end position="292"/>
    </location>
</feature>
<dbReference type="PANTHER" id="PTHR45667">
    <property type="entry name" value="S-ADENOSYLMETHIONINE MITOCHONDRIAL CARRIER PROTEIN"/>
    <property type="match status" value="1"/>
</dbReference>
<dbReference type="PRINTS" id="PR00926">
    <property type="entry name" value="MITOCARRIER"/>
</dbReference>
<gene>
    <name evidence="12" type="primary">Slc25a26-L</name>
    <name evidence="12" type="ORF">Hamer_G001608</name>
</gene>